<dbReference type="InterPro" id="IPR023404">
    <property type="entry name" value="rSAM_horseshoe"/>
</dbReference>
<keyword evidence="3" id="KW-0479">Metal-binding</keyword>
<dbReference type="InterPro" id="IPR007197">
    <property type="entry name" value="rSAM"/>
</dbReference>
<name>A0A2N6UHW3_9FIRM</name>
<dbReference type="PANTHER" id="PTHR43409:SF4">
    <property type="entry name" value="RADICAL SAM SUPERFAMILY PROTEIN"/>
    <property type="match status" value="1"/>
</dbReference>
<dbReference type="SFLD" id="SFLDG01095">
    <property type="entry name" value="Uncharacterised_Radical_SAM_Su"/>
    <property type="match status" value="1"/>
</dbReference>
<keyword evidence="6" id="KW-0175">Coiled coil</keyword>
<dbReference type="CDD" id="cd01335">
    <property type="entry name" value="Radical_SAM"/>
    <property type="match status" value="1"/>
</dbReference>
<evidence type="ECO:0000313" key="8">
    <source>
        <dbReference type="EMBL" id="PMC81151.1"/>
    </source>
</evidence>
<evidence type="ECO:0000256" key="1">
    <source>
        <dbReference type="ARBA" id="ARBA00001966"/>
    </source>
</evidence>
<dbReference type="GO" id="GO:0051536">
    <property type="term" value="F:iron-sulfur cluster binding"/>
    <property type="evidence" value="ECO:0007669"/>
    <property type="project" value="UniProtKB-KW"/>
</dbReference>
<dbReference type="Pfam" id="PF04055">
    <property type="entry name" value="Radical_SAM"/>
    <property type="match status" value="1"/>
</dbReference>
<dbReference type="GO" id="GO:0003824">
    <property type="term" value="F:catalytic activity"/>
    <property type="evidence" value="ECO:0007669"/>
    <property type="project" value="InterPro"/>
</dbReference>
<dbReference type="SUPFAM" id="SSF102114">
    <property type="entry name" value="Radical SAM enzymes"/>
    <property type="match status" value="1"/>
</dbReference>
<feature type="domain" description="Radical SAM core" evidence="7">
    <location>
        <begin position="11"/>
        <end position="242"/>
    </location>
</feature>
<dbReference type="AlphaFoldDB" id="A0A2N6UHW3"/>
<sequence>MHYTGQVYRPPLEAYTPLLEVTYGCSHNKCAFCTMYHMTNFGISPLKDIESDILEISMTYPRPIERIYLLNGDPFVLSTEKLVEIADLIHKYIPEVKTITSYASFYNLKNKTKEDLKLLREKGYNELWFGVETGYQKVLDWLDKGADLDDYKDGIEKMKYANMTYNAIVMQGVAGNGNSIENARETAKFLNLYPPIGIFIMSTDVQRGSKLYKMREEGNFKETSNRENLEEQIELLKNLDVPGNVLYSSGHIVNLVKVTSHMRNKEKMIKKLEDSLENLDEKILDSKNKGRAI</sequence>
<evidence type="ECO:0000256" key="4">
    <source>
        <dbReference type="ARBA" id="ARBA00023004"/>
    </source>
</evidence>
<dbReference type="InterPro" id="IPR051198">
    <property type="entry name" value="BchE-like"/>
</dbReference>
<feature type="coiled-coil region" evidence="6">
    <location>
        <begin position="219"/>
        <end position="289"/>
    </location>
</feature>
<dbReference type="Proteomes" id="UP000235658">
    <property type="component" value="Unassembled WGS sequence"/>
</dbReference>
<keyword evidence="4" id="KW-0408">Iron</keyword>
<reference evidence="8 9" key="1">
    <citation type="submission" date="2017-09" db="EMBL/GenBank/DDBJ databases">
        <title>Bacterial strain isolated from the female urinary microbiota.</title>
        <authorList>
            <person name="Thomas-White K."/>
            <person name="Kumar N."/>
            <person name="Forster S."/>
            <person name="Putonti C."/>
            <person name="Lawley T."/>
            <person name="Wolfe A.J."/>
        </authorList>
    </citation>
    <scope>NUCLEOTIDE SEQUENCE [LARGE SCALE GENOMIC DNA]</scope>
    <source>
        <strain evidence="8 9">UMB0204</strain>
    </source>
</reference>
<evidence type="ECO:0000256" key="2">
    <source>
        <dbReference type="ARBA" id="ARBA00022691"/>
    </source>
</evidence>
<accession>A0A2N6UHW3</accession>
<dbReference type="SMART" id="SM00729">
    <property type="entry name" value="Elp3"/>
    <property type="match status" value="1"/>
</dbReference>
<dbReference type="PANTHER" id="PTHR43409">
    <property type="entry name" value="ANAEROBIC MAGNESIUM-PROTOPORPHYRIN IX MONOMETHYL ESTER CYCLASE-RELATED"/>
    <property type="match status" value="1"/>
</dbReference>
<evidence type="ECO:0000313" key="9">
    <source>
        <dbReference type="Proteomes" id="UP000235658"/>
    </source>
</evidence>
<comment type="cofactor">
    <cofactor evidence="1">
        <name>[4Fe-4S] cluster</name>
        <dbReference type="ChEBI" id="CHEBI:49883"/>
    </cofactor>
</comment>
<proteinExistence type="predicted"/>
<dbReference type="InterPro" id="IPR058240">
    <property type="entry name" value="rSAM_sf"/>
</dbReference>
<dbReference type="PROSITE" id="PS51918">
    <property type="entry name" value="RADICAL_SAM"/>
    <property type="match status" value="1"/>
</dbReference>
<dbReference type="Gene3D" id="3.80.30.20">
    <property type="entry name" value="tm_1862 like domain"/>
    <property type="match status" value="1"/>
</dbReference>
<dbReference type="EMBL" id="PNHP01000004">
    <property type="protein sequence ID" value="PMC81151.1"/>
    <property type="molecule type" value="Genomic_DNA"/>
</dbReference>
<dbReference type="RefSeq" id="WP_102198200.1">
    <property type="nucleotide sequence ID" value="NZ_PNHP01000004.1"/>
</dbReference>
<dbReference type="SFLD" id="SFLDG01082">
    <property type="entry name" value="B12-binding_domain_containing"/>
    <property type="match status" value="1"/>
</dbReference>
<evidence type="ECO:0000256" key="3">
    <source>
        <dbReference type="ARBA" id="ARBA00022723"/>
    </source>
</evidence>
<protein>
    <submittedName>
        <fullName evidence="8">Radical SAM protein</fullName>
    </submittedName>
</protein>
<evidence type="ECO:0000256" key="5">
    <source>
        <dbReference type="ARBA" id="ARBA00023014"/>
    </source>
</evidence>
<dbReference type="InterPro" id="IPR006638">
    <property type="entry name" value="Elp3/MiaA/NifB-like_rSAM"/>
</dbReference>
<comment type="caution">
    <text evidence="8">The sequence shown here is derived from an EMBL/GenBank/DDBJ whole genome shotgun (WGS) entry which is preliminary data.</text>
</comment>
<evidence type="ECO:0000259" key="7">
    <source>
        <dbReference type="PROSITE" id="PS51918"/>
    </source>
</evidence>
<gene>
    <name evidence="8" type="ORF">CJ192_06450</name>
</gene>
<keyword evidence="2" id="KW-0949">S-adenosyl-L-methionine</keyword>
<organism evidence="8 9">
    <name type="scientific">Anaerococcus hydrogenalis</name>
    <dbReference type="NCBI Taxonomy" id="33029"/>
    <lineage>
        <taxon>Bacteria</taxon>
        <taxon>Bacillati</taxon>
        <taxon>Bacillota</taxon>
        <taxon>Tissierellia</taxon>
        <taxon>Tissierellales</taxon>
        <taxon>Peptoniphilaceae</taxon>
        <taxon>Anaerococcus</taxon>
    </lineage>
</organism>
<keyword evidence="5" id="KW-0411">Iron-sulfur</keyword>
<evidence type="ECO:0000256" key="6">
    <source>
        <dbReference type="SAM" id="Coils"/>
    </source>
</evidence>
<dbReference type="SFLD" id="SFLDS00029">
    <property type="entry name" value="Radical_SAM"/>
    <property type="match status" value="1"/>
</dbReference>
<dbReference type="GO" id="GO:0046872">
    <property type="term" value="F:metal ion binding"/>
    <property type="evidence" value="ECO:0007669"/>
    <property type="project" value="UniProtKB-KW"/>
</dbReference>
<dbReference type="GeneID" id="84578821"/>